<feature type="domain" description="CheR-type methyltransferase" evidence="6">
    <location>
        <begin position="17"/>
        <end position="280"/>
    </location>
</feature>
<dbReference type="EMBL" id="JAIMJA010000003">
    <property type="protein sequence ID" value="MCE2593995.1"/>
    <property type="molecule type" value="Genomic_DNA"/>
</dbReference>
<dbReference type="GO" id="GO:0032259">
    <property type="term" value="P:methylation"/>
    <property type="evidence" value="ECO:0007669"/>
    <property type="project" value="UniProtKB-KW"/>
</dbReference>
<dbReference type="PIRSF" id="PIRSF000410">
    <property type="entry name" value="CheR"/>
    <property type="match status" value="1"/>
</dbReference>
<organism evidence="7 8">
    <name type="scientific">Motilimonas cestriensis</name>
    <dbReference type="NCBI Taxonomy" id="2742685"/>
    <lineage>
        <taxon>Bacteria</taxon>
        <taxon>Pseudomonadati</taxon>
        <taxon>Pseudomonadota</taxon>
        <taxon>Gammaproteobacteria</taxon>
        <taxon>Alteromonadales</taxon>
        <taxon>Alteromonadales genera incertae sedis</taxon>
        <taxon>Motilimonas</taxon>
    </lineage>
</organism>
<dbReference type="PRINTS" id="PR00996">
    <property type="entry name" value="CHERMTFRASE"/>
</dbReference>
<dbReference type="PANTHER" id="PTHR24422:SF26">
    <property type="entry name" value="CHEMOTAXIS PROTEIN METHYLTRANSFERASE"/>
    <property type="match status" value="1"/>
</dbReference>
<evidence type="ECO:0000313" key="8">
    <source>
        <dbReference type="Proteomes" id="UP001201273"/>
    </source>
</evidence>
<evidence type="ECO:0000256" key="1">
    <source>
        <dbReference type="ARBA" id="ARBA00001541"/>
    </source>
</evidence>
<evidence type="ECO:0000256" key="5">
    <source>
        <dbReference type="PIRNR" id="PIRNR000410"/>
    </source>
</evidence>
<dbReference type="EC" id="2.1.1.80" evidence="5"/>
<reference evidence="7 8" key="1">
    <citation type="journal article" date="2022" name="Environ. Microbiol. Rep.">
        <title>Eco-phylogenetic analyses reveal divergent evolution of vitamin B12 metabolism in the marine bacterial family 'Psychromonadaceae'.</title>
        <authorList>
            <person name="Jin X."/>
            <person name="Yang Y."/>
            <person name="Cao H."/>
            <person name="Gao B."/>
            <person name="Zhao Z."/>
        </authorList>
    </citation>
    <scope>NUCLEOTIDE SEQUENCE [LARGE SCALE GENOMIC DNA]</scope>
    <source>
        <strain evidence="7 8">MKS20</strain>
    </source>
</reference>
<comment type="catalytic activity">
    <reaction evidence="1 5">
        <text>L-glutamyl-[protein] + S-adenosyl-L-methionine = [protein]-L-glutamate 5-O-methyl ester + S-adenosyl-L-homocysteine</text>
        <dbReference type="Rhea" id="RHEA:24452"/>
        <dbReference type="Rhea" id="RHEA-COMP:10208"/>
        <dbReference type="Rhea" id="RHEA-COMP:10311"/>
        <dbReference type="ChEBI" id="CHEBI:29973"/>
        <dbReference type="ChEBI" id="CHEBI:57856"/>
        <dbReference type="ChEBI" id="CHEBI:59789"/>
        <dbReference type="ChEBI" id="CHEBI:82795"/>
        <dbReference type="EC" id="2.1.1.80"/>
    </reaction>
</comment>
<accession>A0ABS8W655</accession>
<name>A0ABS8W655_9GAMM</name>
<gene>
    <name evidence="7" type="ORF">K6Y31_04095</name>
</gene>
<evidence type="ECO:0000256" key="2">
    <source>
        <dbReference type="ARBA" id="ARBA00022603"/>
    </source>
</evidence>
<proteinExistence type="predicted"/>
<evidence type="ECO:0000256" key="4">
    <source>
        <dbReference type="ARBA" id="ARBA00022691"/>
    </source>
</evidence>
<dbReference type="RefSeq" id="WP_233051575.1">
    <property type="nucleotide sequence ID" value="NZ_JAIMJA010000003.1"/>
</dbReference>
<sequence>MNQACEIAGRNPFQVRPITDKEFYQFKTLIYEVAGISMAPGKKNLVMSRLTKRLVHYGLKRFDEYYALIHSKQSPDEFQIMVDLLTTNETYFFREPQHFDYLIEHLIQSWKGDELRIWSAACSSGEEVYTLAMVLAKYLTGKPWYVLGSDISTKMLASCKRGVYPISRMGSMNQEFLHKYCLRGVREQEGTFLVDSKLRNCCQFEQINLTKTLPNIGLFDVIFIRNVMIYFDQPVKRVVVDKLIQKLKPGGYLITSHSETLHGITDKLTMIKPSIHQKKG</sequence>
<dbReference type="InterPro" id="IPR029063">
    <property type="entry name" value="SAM-dependent_MTases_sf"/>
</dbReference>
<evidence type="ECO:0000259" key="6">
    <source>
        <dbReference type="PROSITE" id="PS50123"/>
    </source>
</evidence>
<comment type="caution">
    <text evidence="7">The sequence shown here is derived from an EMBL/GenBank/DDBJ whole genome shotgun (WGS) entry which is preliminary data.</text>
</comment>
<evidence type="ECO:0000313" key="7">
    <source>
        <dbReference type="EMBL" id="MCE2593995.1"/>
    </source>
</evidence>
<dbReference type="InterPro" id="IPR022642">
    <property type="entry name" value="CheR_C"/>
</dbReference>
<dbReference type="Pfam" id="PF03705">
    <property type="entry name" value="CheR_N"/>
    <property type="match status" value="1"/>
</dbReference>
<dbReference type="PANTHER" id="PTHR24422">
    <property type="entry name" value="CHEMOTAXIS PROTEIN METHYLTRANSFERASE"/>
    <property type="match status" value="1"/>
</dbReference>
<keyword evidence="3 5" id="KW-0808">Transferase</keyword>
<dbReference type="InterPro" id="IPR050903">
    <property type="entry name" value="Bact_Chemotaxis_MeTrfase"/>
</dbReference>
<dbReference type="InterPro" id="IPR000780">
    <property type="entry name" value="CheR_MeTrfase"/>
</dbReference>
<dbReference type="InterPro" id="IPR026024">
    <property type="entry name" value="Chemotaxis_MeTrfase_CheR"/>
</dbReference>
<dbReference type="PROSITE" id="PS50123">
    <property type="entry name" value="CHER"/>
    <property type="match status" value="1"/>
</dbReference>
<keyword evidence="2 5" id="KW-0489">Methyltransferase</keyword>
<dbReference type="SMART" id="SM00138">
    <property type="entry name" value="MeTrc"/>
    <property type="match status" value="1"/>
</dbReference>
<dbReference type="InterPro" id="IPR022641">
    <property type="entry name" value="CheR_N"/>
</dbReference>
<protein>
    <recommendedName>
        <fullName evidence="5">Chemotaxis protein methyltransferase</fullName>
        <ecNumber evidence="5">2.1.1.80</ecNumber>
    </recommendedName>
</protein>
<evidence type="ECO:0000256" key="3">
    <source>
        <dbReference type="ARBA" id="ARBA00022679"/>
    </source>
</evidence>
<keyword evidence="4 5" id="KW-0949">S-adenosyl-L-methionine</keyword>
<dbReference type="Gene3D" id="3.40.50.150">
    <property type="entry name" value="Vaccinia Virus protein VP39"/>
    <property type="match status" value="1"/>
</dbReference>
<dbReference type="SUPFAM" id="SSF47757">
    <property type="entry name" value="Chemotaxis receptor methyltransferase CheR, N-terminal domain"/>
    <property type="match status" value="1"/>
</dbReference>
<comment type="function">
    <text evidence="5">Methylation of the membrane-bound methyl-accepting chemotaxis proteins (MCP) to form gamma-glutamyl methyl ester residues in MCP.</text>
</comment>
<dbReference type="Pfam" id="PF01739">
    <property type="entry name" value="CheR"/>
    <property type="match status" value="1"/>
</dbReference>
<dbReference type="GO" id="GO:0008168">
    <property type="term" value="F:methyltransferase activity"/>
    <property type="evidence" value="ECO:0007669"/>
    <property type="project" value="UniProtKB-KW"/>
</dbReference>
<dbReference type="Gene3D" id="1.10.155.10">
    <property type="entry name" value="Chemotaxis receptor methyltransferase CheR, N-terminal domain"/>
    <property type="match status" value="1"/>
</dbReference>
<dbReference type="InterPro" id="IPR036804">
    <property type="entry name" value="CheR_N_sf"/>
</dbReference>
<dbReference type="SUPFAM" id="SSF53335">
    <property type="entry name" value="S-adenosyl-L-methionine-dependent methyltransferases"/>
    <property type="match status" value="1"/>
</dbReference>
<dbReference type="Proteomes" id="UP001201273">
    <property type="component" value="Unassembled WGS sequence"/>
</dbReference>
<keyword evidence="8" id="KW-1185">Reference proteome</keyword>